<dbReference type="InterPro" id="IPR011009">
    <property type="entry name" value="Kinase-like_dom_sf"/>
</dbReference>
<dbReference type="Proteomes" id="UP001161757">
    <property type="component" value="Unassembled WGS sequence"/>
</dbReference>
<sequence length="516" mass="59686">MPSSSQRLKLIGKKIRLSEALTDEDDILQMLRYPKRRIDLIVLLLENENEILHITAHHLNVKTNACELSQVSDWIHGSFNLCIPIHVNWNGHKRVLFRVPLPYKIGEDHFPGNVDEKIRCETATYIYIRQHCPEVPIPMLLGFGLPTGISFTPLENSSFLCRLRRWFSNRIRTFAKYPLPSPFVTNGRMSGLHIGYLLLQYIEDGQMLSETFDSCVRDSSRRHNLFADLSRIMVSLAKIPQPRIGSFTIDNKGFISLSNRPLTLRLQALENEGIPSNIQRLRTYECTECYAMDLLAYHDNRLLYQPNSINDEMDGRRQMSAIGLLRSVLPQFINSGTNRGPFFLGLTDLHPSNIFVNEHWQVTSLIDLEWACSHPIEMLRPPYWLTGQNLDRLDGANFEEFSNIREEFMAEFRKQEMLVTLEVSRSSMMEENWKVGAFWFFHALESTKGLYNIFRQHIVPRFSKDTDFPDISQYWGSDASKFICSKLEERKIYLQQLTLAAMAPDSDSDSDTCNSC</sequence>
<dbReference type="SUPFAM" id="SSF56112">
    <property type="entry name" value="Protein kinase-like (PK-like)"/>
    <property type="match status" value="1"/>
</dbReference>
<dbReference type="InterPro" id="IPR051678">
    <property type="entry name" value="AGP_Transferase"/>
</dbReference>
<dbReference type="PANTHER" id="PTHR21310:SF37">
    <property type="entry name" value="AMINOGLYCOSIDE PHOSPHOTRANSFERASE DOMAIN-CONTAINING PROTEIN"/>
    <property type="match status" value="1"/>
</dbReference>
<evidence type="ECO:0008006" key="3">
    <source>
        <dbReference type="Google" id="ProtNLM"/>
    </source>
</evidence>
<comment type="caution">
    <text evidence="1">The sequence shown here is derived from an EMBL/GenBank/DDBJ whole genome shotgun (WGS) entry which is preliminary data.</text>
</comment>
<evidence type="ECO:0000313" key="1">
    <source>
        <dbReference type="EMBL" id="KAJ8996146.1"/>
    </source>
</evidence>
<accession>A0AAN6F4Z8</accession>
<protein>
    <recommendedName>
        <fullName evidence="3">Aminoglycoside phosphotransferase domain-containing protein</fullName>
    </recommendedName>
</protein>
<name>A0AAN6F4Z8_EXODE</name>
<dbReference type="EMBL" id="JAJGCB010000001">
    <property type="protein sequence ID" value="KAJ8996146.1"/>
    <property type="molecule type" value="Genomic_DNA"/>
</dbReference>
<dbReference type="AlphaFoldDB" id="A0AAN6F4Z8"/>
<proteinExistence type="predicted"/>
<reference evidence="1" key="1">
    <citation type="submission" date="2023-01" db="EMBL/GenBank/DDBJ databases">
        <title>Exophiala dermititidis isolated from Cystic Fibrosis Patient.</title>
        <authorList>
            <person name="Kurbessoian T."/>
            <person name="Crocker A."/>
            <person name="Murante D."/>
            <person name="Hogan D.A."/>
            <person name="Stajich J.E."/>
        </authorList>
    </citation>
    <scope>NUCLEOTIDE SEQUENCE</scope>
    <source>
        <strain evidence="1">Ex8</strain>
    </source>
</reference>
<evidence type="ECO:0000313" key="2">
    <source>
        <dbReference type="Proteomes" id="UP001161757"/>
    </source>
</evidence>
<dbReference type="PANTHER" id="PTHR21310">
    <property type="entry name" value="AMINOGLYCOSIDE PHOSPHOTRANSFERASE-RELATED-RELATED"/>
    <property type="match status" value="1"/>
</dbReference>
<gene>
    <name evidence="1" type="ORF">HRR80_000881</name>
</gene>
<organism evidence="1 2">
    <name type="scientific">Exophiala dermatitidis</name>
    <name type="common">Black yeast-like fungus</name>
    <name type="synonym">Wangiella dermatitidis</name>
    <dbReference type="NCBI Taxonomy" id="5970"/>
    <lineage>
        <taxon>Eukaryota</taxon>
        <taxon>Fungi</taxon>
        <taxon>Dikarya</taxon>
        <taxon>Ascomycota</taxon>
        <taxon>Pezizomycotina</taxon>
        <taxon>Eurotiomycetes</taxon>
        <taxon>Chaetothyriomycetidae</taxon>
        <taxon>Chaetothyriales</taxon>
        <taxon>Herpotrichiellaceae</taxon>
        <taxon>Exophiala</taxon>
    </lineage>
</organism>